<accession>A0ABS3ASY7</accession>
<gene>
    <name evidence="1" type="ORF">JYU06_00780</name>
</gene>
<sequence>MHKWHNDRGSTISVFGCGNMLVGGDPAGIAGFQSGHDFADTLFIEDTGTGLWEYLVDFLLAPNLALKFLIVLDAVDSKESLSGGGGTMTSGTIPAEKIHNFSLNQLRTFNLLLEIAEQPGASVHLTTAQVAHISGERASGMTLYHKESDLSEDLQHLCFSLSHCWSRRIGSS</sequence>
<dbReference type="SUPFAM" id="SSF53163">
    <property type="entry name" value="HybD-like"/>
    <property type="match status" value="1"/>
</dbReference>
<proteinExistence type="predicted"/>
<protein>
    <submittedName>
        <fullName evidence="1">Uncharacterized protein</fullName>
    </submittedName>
</protein>
<name>A0ABS3ASY7_9BACT</name>
<reference evidence="1 2" key="1">
    <citation type="submission" date="2021-02" db="EMBL/GenBank/DDBJ databases">
        <title>Activity-based single-cell genomes from oceanic crustal fluid captures similar information to metagenomic and metatranscriptomic surveys with orders of magnitude less sampling.</title>
        <authorList>
            <person name="D'Angelo T.S."/>
            <person name="Orcutt B.N."/>
        </authorList>
    </citation>
    <scope>NUCLEOTIDE SEQUENCE [LARGE SCALE GENOMIC DNA]</scope>
    <source>
        <strain evidence="1">AH-315-G02</strain>
    </source>
</reference>
<keyword evidence="2" id="KW-1185">Reference proteome</keyword>
<dbReference type="Proteomes" id="UP000717534">
    <property type="component" value="Unassembled WGS sequence"/>
</dbReference>
<evidence type="ECO:0000313" key="1">
    <source>
        <dbReference type="EMBL" id="MBN4068047.1"/>
    </source>
</evidence>
<dbReference type="EMBL" id="JAFITO010000003">
    <property type="protein sequence ID" value="MBN4068047.1"/>
    <property type="molecule type" value="Genomic_DNA"/>
</dbReference>
<organism evidence="1 2">
    <name type="scientific">Desulfotalea psychrophila</name>
    <dbReference type="NCBI Taxonomy" id="84980"/>
    <lineage>
        <taxon>Bacteria</taxon>
        <taxon>Pseudomonadati</taxon>
        <taxon>Thermodesulfobacteriota</taxon>
        <taxon>Desulfobulbia</taxon>
        <taxon>Desulfobulbales</taxon>
        <taxon>Desulfocapsaceae</taxon>
        <taxon>Desulfotalea</taxon>
    </lineage>
</organism>
<evidence type="ECO:0000313" key="2">
    <source>
        <dbReference type="Proteomes" id="UP000717534"/>
    </source>
</evidence>
<dbReference type="InterPro" id="IPR023430">
    <property type="entry name" value="Pept_HybD-like_dom_sf"/>
</dbReference>
<comment type="caution">
    <text evidence="1">The sequence shown here is derived from an EMBL/GenBank/DDBJ whole genome shotgun (WGS) entry which is preliminary data.</text>
</comment>